<dbReference type="EMBL" id="JAAGBB010000001">
    <property type="protein sequence ID" value="MBR0662951.1"/>
    <property type="molecule type" value="Genomic_DNA"/>
</dbReference>
<evidence type="ECO:0000256" key="2">
    <source>
        <dbReference type="ARBA" id="ARBA00023015"/>
    </source>
</evidence>
<dbReference type="InterPro" id="IPR013249">
    <property type="entry name" value="RNA_pol_sigma70_r4_t2"/>
</dbReference>
<dbReference type="InterPro" id="IPR039425">
    <property type="entry name" value="RNA_pol_sigma-70-like"/>
</dbReference>
<dbReference type="SUPFAM" id="SSF88946">
    <property type="entry name" value="Sigma2 domain of RNA polymerase sigma factors"/>
    <property type="match status" value="1"/>
</dbReference>
<keyword evidence="2" id="KW-0805">Transcription regulation</keyword>
<dbReference type="Pfam" id="PF08281">
    <property type="entry name" value="Sigma70_r4_2"/>
    <property type="match status" value="1"/>
</dbReference>
<dbReference type="InterPro" id="IPR013325">
    <property type="entry name" value="RNA_pol_sigma_r2"/>
</dbReference>
<evidence type="ECO:0000313" key="7">
    <source>
        <dbReference type="EMBL" id="MBR0662951.1"/>
    </source>
</evidence>
<reference evidence="8" key="1">
    <citation type="journal article" date="2021" name="Syst. Appl. Microbiol.">
        <title>Roseomonas hellenica sp. nov., isolated from roots of wild-growing Alkanna tinctoria.</title>
        <authorList>
            <person name="Rat A."/>
            <person name="Naranjo H.D."/>
            <person name="Lebbe L."/>
            <person name="Cnockaert M."/>
            <person name="Krigas N."/>
            <person name="Grigoriadou K."/>
            <person name="Maloupa E."/>
            <person name="Willems A."/>
        </authorList>
    </citation>
    <scope>NUCLEOTIDE SEQUENCE [LARGE SCALE GENOMIC DNA]</scope>
    <source>
        <strain evidence="8">LMG 31523</strain>
    </source>
</reference>
<dbReference type="InterPro" id="IPR007627">
    <property type="entry name" value="RNA_pol_sigma70_r2"/>
</dbReference>
<name>A0ABS5ERN9_9PROT</name>
<dbReference type="Gene3D" id="1.10.10.10">
    <property type="entry name" value="Winged helix-like DNA-binding domain superfamily/Winged helix DNA-binding domain"/>
    <property type="match status" value="1"/>
</dbReference>
<dbReference type="RefSeq" id="WP_246526199.1">
    <property type="nucleotide sequence ID" value="NZ_JAAGBB010000001.1"/>
</dbReference>
<dbReference type="Proteomes" id="UP001196870">
    <property type="component" value="Unassembled WGS sequence"/>
</dbReference>
<dbReference type="Gene3D" id="1.10.1740.10">
    <property type="match status" value="1"/>
</dbReference>
<evidence type="ECO:0000259" key="6">
    <source>
        <dbReference type="Pfam" id="PF08281"/>
    </source>
</evidence>
<evidence type="ECO:0000259" key="5">
    <source>
        <dbReference type="Pfam" id="PF04542"/>
    </source>
</evidence>
<dbReference type="InterPro" id="IPR036388">
    <property type="entry name" value="WH-like_DNA-bd_sf"/>
</dbReference>
<feature type="domain" description="RNA polymerase sigma factor 70 region 4 type 2" evidence="6">
    <location>
        <begin position="110"/>
        <end position="162"/>
    </location>
</feature>
<evidence type="ECO:0000313" key="8">
    <source>
        <dbReference type="Proteomes" id="UP001196870"/>
    </source>
</evidence>
<comment type="similarity">
    <text evidence="1">Belongs to the sigma-70 factor family. ECF subfamily.</text>
</comment>
<keyword evidence="3" id="KW-0731">Sigma factor</keyword>
<dbReference type="InterPro" id="IPR013324">
    <property type="entry name" value="RNA_pol_sigma_r3/r4-like"/>
</dbReference>
<accession>A0ABS5ERN9</accession>
<organism evidence="7 8">
    <name type="scientific">Plastoroseomonas hellenica</name>
    <dbReference type="NCBI Taxonomy" id="2687306"/>
    <lineage>
        <taxon>Bacteria</taxon>
        <taxon>Pseudomonadati</taxon>
        <taxon>Pseudomonadota</taxon>
        <taxon>Alphaproteobacteria</taxon>
        <taxon>Acetobacterales</taxon>
        <taxon>Acetobacteraceae</taxon>
        <taxon>Plastoroseomonas</taxon>
    </lineage>
</organism>
<dbReference type="SUPFAM" id="SSF88659">
    <property type="entry name" value="Sigma3 and sigma4 domains of RNA polymerase sigma factors"/>
    <property type="match status" value="1"/>
</dbReference>
<evidence type="ECO:0000256" key="4">
    <source>
        <dbReference type="ARBA" id="ARBA00023163"/>
    </source>
</evidence>
<dbReference type="Pfam" id="PF04542">
    <property type="entry name" value="Sigma70_r2"/>
    <property type="match status" value="1"/>
</dbReference>
<evidence type="ECO:0000256" key="1">
    <source>
        <dbReference type="ARBA" id="ARBA00010641"/>
    </source>
</evidence>
<keyword evidence="4" id="KW-0804">Transcription</keyword>
<sequence>MPDDLDALFRLHHRELRQFAYRDLRCSDGAGDVVQDTFLRYATVLNRPDAPGLIANPRAFLWRIATNILRDHRARLRRRGFHARIEDCAETQADPRPGADQHIEARQRLARLRMALAELPPDCRTALLLSRLDGRGHHEIARCLGISVSMVSKHIMRALRHCLRRLAAA</sequence>
<evidence type="ECO:0000256" key="3">
    <source>
        <dbReference type="ARBA" id="ARBA00023082"/>
    </source>
</evidence>
<protein>
    <submittedName>
        <fullName evidence="7">RNA polymerase sigma factor</fullName>
    </submittedName>
</protein>
<gene>
    <name evidence="7" type="ORF">GXW71_01160</name>
</gene>
<keyword evidence="8" id="KW-1185">Reference proteome</keyword>
<dbReference type="InterPro" id="IPR014284">
    <property type="entry name" value="RNA_pol_sigma-70_dom"/>
</dbReference>
<feature type="domain" description="RNA polymerase sigma-70 region 2" evidence="5">
    <location>
        <begin position="8"/>
        <end position="79"/>
    </location>
</feature>
<comment type="caution">
    <text evidence="7">The sequence shown here is derived from an EMBL/GenBank/DDBJ whole genome shotgun (WGS) entry which is preliminary data.</text>
</comment>
<proteinExistence type="inferred from homology"/>
<dbReference type="PANTHER" id="PTHR43133:SF63">
    <property type="entry name" value="RNA POLYMERASE SIGMA FACTOR FECI-RELATED"/>
    <property type="match status" value="1"/>
</dbReference>
<dbReference type="PANTHER" id="PTHR43133">
    <property type="entry name" value="RNA POLYMERASE ECF-TYPE SIGMA FACTO"/>
    <property type="match status" value="1"/>
</dbReference>
<dbReference type="NCBIfam" id="TIGR02937">
    <property type="entry name" value="sigma70-ECF"/>
    <property type="match status" value="1"/>
</dbReference>